<dbReference type="SUPFAM" id="SSF52047">
    <property type="entry name" value="RNI-like"/>
    <property type="match status" value="1"/>
</dbReference>
<protein>
    <recommendedName>
        <fullName evidence="4">F-box domain-containing protein</fullName>
    </recommendedName>
</protein>
<dbReference type="Proteomes" id="UP000696485">
    <property type="component" value="Unassembled WGS sequence"/>
</dbReference>
<dbReference type="Gene3D" id="3.80.10.10">
    <property type="entry name" value="Ribonuclease Inhibitor"/>
    <property type="match status" value="1"/>
</dbReference>
<feature type="region of interest" description="Disordered" evidence="1">
    <location>
        <begin position="124"/>
        <end position="148"/>
    </location>
</feature>
<evidence type="ECO:0000313" key="3">
    <source>
        <dbReference type="Proteomes" id="UP000696485"/>
    </source>
</evidence>
<keyword evidence="3" id="KW-1185">Reference proteome</keyword>
<proteinExistence type="predicted"/>
<comment type="caution">
    <text evidence="2">The sequence shown here is derived from an EMBL/GenBank/DDBJ whole genome shotgun (WGS) entry which is preliminary data.</text>
</comment>
<organism evidence="2 3">
    <name type="scientific">Podila minutissima</name>
    <dbReference type="NCBI Taxonomy" id="64525"/>
    <lineage>
        <taxon>Eukaryota</taxon>
        <taxon>Fungi</taxon>
        <taxon>Fungi incertae sedis</taxon>
        <taxon>Mucoromycota</taxon>
        <taxon>Mortierellomycotina</taxon>
        <taxon>Mortierellomycetes</taxon>
        <taxon>Mortierellales</taxon>
        <taxon>Mortierellaceae</taxon>
        <taxon>Podila</taxon>
    </lineage>
</organism>
<evidence type="ECO:0000313" key="2">
    <source>
        <dbReference type="EMBL" id="KAF9325501.1"/>
    </source>
</evidence>
<feature type="compositionally biased region" description="Low complexity" evidence="1">
    <location>
        <begin position="126"/>
        <end position="135"/>
    </location>
</feature>
<sequence>MDSLPEECLELILHSIPPHRPLHPLLLVSRTFFRLVVPILYQNPFDYIDRVLFSHHNANQRKIMALSLLLLSTPEPLFEGLTLKPGGWQYKSPATVDYLAFYTRHSERHFANFISLIVPNNPAQTPSPSSVGRDSSPPPPPSSSSSSSAIMSIRNRVHMGFVGHSASHIQSLCFSMYKLHMLLPLVPQLSALVRLELYILGNAIKVTDAKHFITSHLQHHPGILREIKIDAPRSMDTGGLYIASHIEALGTQAQVIDVTGWIDGILFLERFPSEECKSLLLRHTVPAWLRMPKEALERFRKLERLRFPAVDAGLFAWAVAQEEAPENLGQGSSVPPPLPPLASLDLHGPDDHLIPVLSDATNAFRDTMVEIKGLSSFSQSTGRALEWAWGLPRLTQLDLEGTVAVRFNLQSLQHCPALRELRLNIGRQIPETWVPAVKVRELAECLSKTQVTMLELSGYWDVSDADLITEQGGMLQVLKKLTRLNLMWCRGPTIAAFEFLMREMSALKRLHVSGTLAEEERLLELKKTLGLEVSLDIEARG</sequence>
<dbReference type="EMBL" id="JAAAUY010000915">
    <property type="protein sequence ID" value="KAF9325501.1"/>
    <property type="molecule type" value="Genomic_DNA"/>
</dbReference>
<evidence type="ECO:0000256" key="1">
    <source>
        <dbReference type="SAM" id="MobiDB-lite"/>
    </source>
</evidence>
<accession>A0A9P5SG51</accession>
<evidence type="ECO:0008006" key="4">
    <source>
        <dbReference type="Google" id="ProtNLM"/>
    </source>
</evidence>
<dbReference type="AlphaFoldDB" id="A0A9P5SG51"/>
<gene>
    <name evidence="2" type="ORF">BG006_011031</name>
</gene>
<dbReference type="InterPro" id="IPR032675">
    <property type="entry name" value="LRR_dom_sf"/>
</dbReference>
<name>A0A9P5SG51_9FUNG</name>
<reference evidence="2" key="1">
    <citation type="journal article" date="2020" name="Fungal Divers.">
        <title>Resolving the Mortierellaceae phylogeny through synthesis of multi-gene phylogenetics and phylogenomics.</title>
        <authorList>
            <person name="Vandepol N."/>
            <person name="Liber J."/>
            <person name="Desiro A."/>
            <person name="Na H."/>
            <person name="Kennedy M."/>
            <person name="Barry K."/>
            <person name="Grigoriev I.V."/>
            <person name="Miller A.N."/>
            <person name="O'Donnell K."/>
            <person name="Stajich J.E."/>
            <person name="Bonito G."/>
        </authorList>
    </citation>
    <scope>NUCLEOTIDE SEQUENCE</scope>
    <source>
        <strain evidence="2">NVP1</strain>
    </source>
</reference>